<dbReference type="EMBL" id="BSER01000008">
    <property type="protein sequence ID" value="GLJ95401.1"/>
    <property type="molecule type" value="Genomic_DNA"/>
</dbReference>
<evidence type="ECO:0000256" key="1">
    <source>
        <dbReference type="SAM" id="MobiDB-lite"/>
    </source>
</evidence>
<gene>
    <name evidence="2" type="ORF">GCM10017591_14630</name>
</gene>
<proteinExistence type="predicted"/>
<reference evidence="2" key="1">
    <citation type="journal article" date="2014" name="Int. J. Syst. Evol. Microbiol.">
        <title>Complete genome sequence of Corynebacterium casei LMG S-19264T (=DSM 44701T), isolated from a smear-ripened cheese.</title>
        <authorList>
            <consortium name="US DOE Joint Genome Institute (JGI-PGF)"/>
            <person name="Walter F."/>
            <person name="Albersmeier A."/>
            <person name="Kalinowski J."/>
            <person name="Ruckert C."/>
        </authorList>
    </citation>
    <scope>NUCLEOTIDE SEQUENCE</scope>
    <source>
        <strain evidence="2">VKM Ac-1940</strain>
    </source>
</reference>
<name>A0A9W6M615_9MICO</name>
<dbReference type="AlphaFoldDB" id="A0A9W6M615"/>
<keyword evidence="3" id="KW-1185">Reference proteome</keyword>
<accession>A0A9W6M615</accession>
<evidence type="ECO:0000313" key="2">
    <source>
        <dbReference type="EMBL" id="GLJ95401.1"/>
    </source>
</evidence>
<protein>
    <submittedName>
        <fullName evidence="2">Uncharacterized protein</fullName>
    </submittedName>
</protein>
<reference evidence="2" key="2">
    <citation type="submission" date="2023-01" db="EMBL/GenBank/DDBJ databases">
        <authorList>
            <person name="Sun Q."/>
            <person name="Evtushenko L."/>
        </authorList>
    </citation>
    <scope>NUCLEOTIDE SEQUENCE</scope>
    <source>
        <strain evidence="2">VKM Ac-1940</strain>
    </source>
</reference>
<feature type="compositionally biased region" description="Low complexity" evidence="1">
    <location>
        <begin position="636"/>
        <end position="662"/>
    </location>
</feature>
<organism evidence="2 3">
    <name type="scientific">Microbacterium dextranolyticum</name>
    <dbReference type="NCBI Taxonomy" id="36806"/>
    <lineage>
        <taxon>Bacteria</taxon>
        <taxon>Bacillati</taxon>
        <taxon>Actinomycetota</taxon>
        <taxon>Actinomycetes</taxon>
        <taxon>Micrococcales</taxon>
        <taxon>Microbacteriaceae</taxon>
        <taxon>Microbacterium</taxon>
    </lineage>
</organism>
<dbReference type="Proteomes" id="UP001142291">
    <property type="component" value="Unassembled WGS sequence"/>
</dbReference>
<feature type="region of interest" description="Disordered" evidence="1">
    <location>
        <begin position="631"/>
        <end position="678"/>
    </location>
</feature>
<sequence length="809" mass="82593">MTGEDATSEPAGRFARSPRAGLMRTRLGAHLAGLIAAAGFALSTDDLARLVGRSHAAVTALLPTADTTELRVDGDGAGRRWWVRDEASIGRIVRALHVGPLPAGAEDDAGFRARALAPFRTALHASAASAHDDWGWENAPDFTLSAAFPRSMHARRDEHRRLIALVTDARRAQVLTARDPDAAAQQAREAAAAIAETARTPADLVALATVLVSAAGWEPAGGTVPRRLAPVFALLGDTERAVALGARVRTDVAIEQAYVARAAARAGDPAARGILDDALARLGDDAPRGALLRTAQAVAGTALHLGADGAGTAVDARGLIERAFTDLDAAPSVENLRGRQFRSSRDEEWALAARTLAVAAVALMQAGRVDAGRRTAGEARAVVDEIGDRVRRAVAEADVAARLSVRTALALSPVAEAALGSVATDAADAALACPDDISGLATVAQLLAAREPSDGDTPEPAAPDLPRARAAADRALALIERSAMIPPTGALRTTVAVTGPTAPAVRAAEAVVAAVAEARHGTALERRTRARGEATVLAEAAVVLDAAGRVEQARAAAHAALEAVGRIPAATRARWYAEVAAVLLAQADTIDDDLFAVAVAAADAERRGSDGPWDAAAPARLVAALLDSEGADHAAEAPGEAPTESASPAESEAPAESASGRPATRHPGTVEGEASGARRASVAGIRATALAALRRGEHARTLTLLADRAVHAGALRAARELAAHALRAAHVVDPVRIERATAAVAEPASSDAAPHGGAGSTGDARLDVSAVAQRWLADGYPIAALGTLAAAAPDAAARIRALIRADLDR</sequence>
<comment type="caution">
    <text evidence="2">The sequence shown here is derived from an EMBL/GenBank/DDBJ whole genome shotgun (WGS) entry which is preliminary data.</text>
</comment>
<evidence type="ECO:0000313" key="3">
    <source>
        <dbReference type="Proteomes" id="UP001142291"/>
    </source>
</evidence>